<evidence type="ECO:0000256" key="1">
    <source>
        <dbReference type="ARBA" id="ARBA00022676"/>
    </source>
</evidence>
<dbReference type="Gene3D" id="3.90.228.10">
    <property type="match status" value="1"/>
</dbReference>
<accession>A0ABN9QM90</accession>
<name>A0ABN9QM90_9DINO</name>
<keyword evidence="6" id="KW-0472">Membrane</keyword>
<evidence type="ECO:0000256" key="6">
    <source>
        <dbReference type="SAM" id="Phobius"/>
    </source>
</evidence>
<evidence type="ECO:0000256" key="2">
    <source>
        <dbReference type="ARBA" id="ARBA00022679"/>
    </source>
</evidence>
<feature type="transmembrane region" description="Helical" evidence="6">
    <location>
        <begin position="68"/>
        <end position="87"/>
    </location>
</feature>
<comment type="caution">
    <text evidence="8">The sequence shown here is derived from an EMBL/GenBank/DDBJ whole genome shotgun (WGS) entry which is preliminary data.</text>
</comment>
<keyword evidence="6" id="KW-1133">Transmembrane helix</keyword>
<dbReference type="PROSITE" id="PS51059">
    <property type="entry name" value="PARP_CATALYTIC"/>
    <property type="match status" value="1"/>
</dbReference>
<feature type="transmembrane region" description="Helical" evidence="6">
    <location>
        <begin position="31"/>
        <end position="56"/>
    </location>
</feature>
<evidence type="ECO:0000256" key="4">
    <source>
        <dbReference type="ARBA" id="ARBA00033987"/>
    </source>
</evidence>
<feature type="transmembrane region" description="Helical" evidence="6">
    <location>
        <begin position="99"/>
        <end position="119"/>
    </location>
</feature>
<feature type="transmembrane region" description="Helical" evidence="6">
    <location>
        <begin position="131"/>
        <end position="162"/>
    </location>
</feature>
<protein>
    <recommendedName>
        <fullName evidence="5">Poly [ADP-ribose] polymerase</fullName>
        <shortName evidence="5">PARP</shortName>
        <ecNumber evidence="5">2.4.2.-</ecNumber>
    </recommendedName>
</protein>
<keyword evidence="3 5" id="KW-0520">NAD</keyword>
<evidence type="ECO:0000256" key="5">
    <source>
        <dbReference type="RuleBase" id="RU362114"/>
    </source>
</evidence>
<dbReference type="PANTHER" id="PTHR10459:SF60">
    <property type="entry name" value="POLY [ADP-RIBOSE] POLYMERASE 2"/>
    <property type="match status" value="1"/>
</dbReference>
<keyword evidence="1 5" id="KW-0328">Glycosyltransferase</keyword>
<dbReference type="EC" id="2.4.2.-" evidence="5"/>
<gene>
    <name evidence="8" type="ORF">PCOR1329_LOCUS13175</name>
</gene>
<dbReference type="InterPro" id="IPR012317">
    <property type="entry name" value="Poly(ADP-ribose)pol_cat_dom"/>
</dbReference>
<evidence type="ECO:0000313" key="8">
    <source>
        <dbReference type="EMBL" id="CAK0807238.1"/>
    </source>
</evidence>
<keyword evidence="6" id="KW-0812">Transmembrane</keyword>
<dbReference type="EMBL" id="CAUYUJ010003885">
    <property type="protein sequence ID" value="CAK0807238.1"/>
    <property type="molecule type" value="Genomic_DNA"/>
</dbReference>
<feature type="domain" description="PARP catalytic" evidence="7">
    <location>
        <begin position="190"/>
        <end position="388"/>
    </location>
</feature>
<sequence>MERSRSGPVGRGESWRAKQEPATSVRSDCCRALQCCCALVSFLVLTAAAVAATKVVQDLTGETDDTTLLVAGLLVALGGLLVLYDWSALGPTMALQSGAVAAATAWLLVVPLALVSLAFEEQLPIVGYAALGVGTSVVLGETCGIAGAVLGLAVAAAAVIFATAVDSLIADQVGVALLFMAVYWMVRKAIGLRRIEQWPGVAEVEPGTTEYSEIVDYFHSCEANWAHKYDFRLRVMNVYRVGRSQKFRVGAGLLFHGTTWESALAIVCDGFRLPKHPGMFGKGIYFADCPLKSYQYTRAGLGECTGCLGRGGLILMCHVRLGNARPERAANASLSGYNRNSLWACLTFQTGAYDSVVGVEARGARARGREHARARAVPTRLRPQLGET</sequence>
<organism evidence="8 9">
    <name type="scientific">Prorocentrum cordatum</name>
    <dbReference type="NCBI Taxonomy" id="2364126"/>
    <lineage>
        <taxon>Eukaryota</taxon>
        <taxon>Sar</taxon>
        <taxon>Alveolata</taxon>
        <taxon>Dinophyceae</taxon>
        <taxon>Prorocentrales</taxon>
        <taxon>Prorocentraceae</taxon>
        <taxon>Prorocentrum</taxon>
    </lineage>
</organism>
<dbReference type="SUPFAM" id="SSF56399">
    <property type="entry name" value="ADP-ribosylation"/>
    <property type="match status" value="1"/>
</dbReference>
<keyword evidence="9" id="KW-1185">Reference proteome</keyword>
<evidence type="ECO:0000259" key="7">
    <source>
        <dbReference type="PROSITE" id="PS51059"/>
    </source>
</evidence>
<comment type="catalytic activity">
    <reaction evidence="4">
        <text>NAD(+) + (ADP-D-ribosyl)n-acceptor = nicotinamide + (ADP-D-ribosyl)n+1-acceptor + H(+).</text>
        <dbReference type="EC" id="2.4.2.30"/>
    </reaction>
</comment>
<dbReference type="Pfam" id="PF00644">
    <property type="entry name" value="PARP"/>
    <property type="match status" value="1"/>
</dbReference>
<proteinExistence type="predicted"/>
<dbReference type="Proteomes" id="UP001189429">
    <property type="component" value="Unassembled WGS sequence"/>
</dbReference>
<reference evidence="8" key="1">
    <citation type="submission" date="2023-10" db="EMBL/GenBank/DDBJ databases">
        <authorList>
            <person name="Chen Y."/>
            <person name="Shah S."/>
            <person name="Dougan E. K."/>
            <person name="Thang M."/>
            <person name="Chan C."/>
        </authorList>
    </citation>
    <scope>NUCLEOTIDE SEQUENCE [LARGE SCALE GENOMIC DNA]</scope>
</reference>
<dbReference type="PANTHER" id="PTHR10459">
    <property type="entry name" value="DNA LIGASE"/>
    <property type="match status" value="1"/>
</dbReference>
<evidence type="ECO:0000256" key="3">
    <source>
        <dbReference type="ARBA" id="ARBA00023027"/>
    </source>
</evidence>
<dbReference type="InterPro" id="IPR050800">
    <property type="entry name" value="ARTD/PARP"/>
</dbReference>
<feature type="transmembrane region" description="Helical" evidence="6">
    <location>
        <begin position="168"/>
        <end position="186"/>
    </location>
</feature>
<evidence type="ECO:0000313" key="9">
    <source>
        <dbReference type="Proteomes" id="UP001189429"/>
    </source>
</evidence>
<keyword evidence="2 5" id="KW-0808">Transferase</keyword>